<keyword evidence="2" id="KW-1185">Reference proteome</keyword>
<dbReference type="AlphaFoldDB" id="A0A6B3LXN0"/>
<dbReference type="Proteomes" id="UP000474777">
    <property type="component" value="Unassembled WGS sequence"/>
</dbReference>
<evidence type="ECO:0000313" key="1">
    <source>
        <dbReference type="EMBL" id="NEM98184.1"/>
    </source>
</evidence>
<dbReference type="PANTHER" id="PTHR41913:SF1">
    <property type="entry name" value="DUF1684 DOMAIN-CONTAINING PROTEIN"/>
    <property type="match status" value="1"/>
</dbReference>
<accession>A0A6B3LXN0</accession>
<proteinExistence type="predicted"/>
<dbReference type="EMBL" id="JAAGWD010000004">
    <property type="protein sequence ID" value="NEM98184.1"/>
    <property type="molecule type" value="Genomic_DNA"/>
</dbReference>
<reference evidence="1 2" key="1">
    <citation type="submission" date="2020-02" db="EMBL/GenBank/DDBJ databases">
        <authorList>
            <person name="Kim M.K."/>
        </authorList>
    </citation>
    <scope>NUCLEOTIDE SEQUENCE [LARGE SCALE GENOMIC DNA]</scope>
    <source>
        <strain evidence="1 2">BT327</strain>
    </source>
</reference>
<dbReference type="RefSeq" id="WP_163915071.1">
    <property type="nucleotide sequence ID" value="NZ_JAAGWD010000004.1"/>
</dbReference>
<dbReference type="InterPro" id="IPR012467">
    <property type="entry name" value="DUF1684"/>
</dbReference>
<comment type="caution">
    <text evidence="1">The sequence shown here is derived from an EMBL/GenBank/DDBJ whole genome shotgun (WGS) entry which is preliminary data.</text>
</comment>
<dbReference type="PANTHER" id="PTHR41913">
    <property type="entry name" value="DUF1684 DOMAIN-CONTAINING PROTEIN"/>
    <property type="match status" value="1"/>
</dbReference>
<sequence length="311" mass="34068">MLKNLITAAALVFGVATISSCTSSPESEATATTEDAAAYKATIEAWHEQRIGNLKKEDGWLALVGLFWLEPGENTFGSGPGNDLVFPEGKIAEQAGTFVLADNQVKVKLKEGVDVQLDGKPVQEAIVYSSDTVEAPKLKHGSLTWFVIKRGDKYGVRLLDTESDIRKNFAGINRYEVNPAYNIQAKLEPNNTGRTITITNIVGQTSQEETPGTLVFKIDGKEQRLDVLQEGNQLFVIFADKTNGHETYGAGRYLYTDLPDENGNVMVDFNKAYNPPCAFVTYATCPLPPKQNFLQVEVPAGEKSFESESGY</sequence>
<evidence type="ECO:0000313" key="2">
    <source>
        <dbReference type="Proteomes" id="UP000474777"/>
    </source>
</evidence>
<dbReference type="Pfam" id="PF07920">
    <property type="entry name" value="DUF1684"/>
    <property type="match status" value="1"/>
</dbReference>
<name>A0A6B3LXN0_9BACT</name>
<organism evidence="1 2">
    <name type="scientific">Pontibacter burrus</name>
    <dbReference type="NCBI Taxonomy" id="2704466"/>
    <lineage>
        <taxon>Bacteria</taxon>
        <taxon>Pseudomonadati</taxon>
        <taxon>Bacteroidota</taxon>
        <taxon>Cytophagia</taxon>
        <taxon>Cytophagales</taxon>
        <taxon>Hymenobacteraceae</taxon>
        <taxon>Pontibacter</taxon>
    </lineage>
</organism>
<dbReference type="PROSITE" id="PS51257">
    <property type="entry name" value="PROKAR_LIPOPROTEIN"/>
    <property type="match status" value="1"/>
</dbReference>
<gene>
    <name evidence="1" type="ORF">GXP69_10790</name>
</gene>
<protein>
    <submittedName>
        <fullName evidence="1">DUF1684 domain-containing protein</fullName>
    </submittedName>
</protein>